<accession>A0ABW8L5X9</accession>
<gene>
    <name evidence="2" type="ORF">ACI2JU_20450</name>
</gene>
<dbReference type="EMBL" id="JBJDOT010000039">
    <property type="protein sequence ID" value="MFK3866225.1"/>
    <property type="molecule type" value="Genomic_DNA"/>
</dbReference>
<organism evidence="2 3">
    <name type="scientific">Pseudoalteromonas rhizosphaerae</name>
    <dbReference type="NCBI Taxonomy" id="2518973"/>
    <lineage>
        <taxon>Bacteria</taxon>
        <taxon>Pseudomonadati</taxon>
        <taxon>Pseudomonadota</taxon>
        <taxon>Gammaproteobacteria</taxon>
        <taxon>Alteromonadales</taxon>
        <taxon>Pseudoalteromonadaceae</taxon>
        <taxon>Pseudoalteromonas</taxon>
    </lineage>
</organism>
<reference evidence="2 3" key="1">
    <citation type="submission" date="2024-11" db="EMBL/GenBank/DDBJ databases">
        <title>The Natural Products Discovery Center: Release of the First 8490 Sequenced Strains for Exploring Actinobacteria Biosynthetic Diversity.</title>
        <authorList>
            <person name="Kalkreuter E."/>
            <person name="Kautsar S.A."/>
            <person name="Yang D."/>
            <person name="Bader C.D."/>
            <person name="Teijaro C.N."/>
            <person name="Fluegel L."/>
            <person name="Davis C.M."/>
            <person name="Simpson J.R."/>
            <person name="Lauterbach L."/>
            <person name="Steele A.D."/>
            <person name="Gui C."/>
            <person name="Meng S."/>
            <person name="Li G."/>
            <person name="Viehrig K."/>
            <person name="Ye F."/>
            <person name="Su P."/>
            <person name="Kiefer A.F."/>
            <person name="Nichols A."/>
            <person name="Cepeda A.J."/>
            <person name="Yan W."/>
            <person name="Fan B."/>
            <person name="Jiang Y."/>
            <person name="Adhikari A."/>
            <person name="Zheng C.-J."/>
            <person name="Schuster L."/>
            <person name="Cowan T.M."/>
            <person name="Smanski M.J."/>
            <person name="Chevrette M.G."/>
            <person name="De Carvalho L.P.S."/>
            <person name="Shen B."/>
        </authorList>
    </citation>
    <scope>NUCLEOTIDE SEQUENCE [LARGE SCALE GENOMIC DNA]</scope>
    <source>
        <strain evidence="2 3">NPDC078403</strain>
    </source>
</reference>
<dbReference type="Proteomes" id="UP001620262">
    <property type="component" value="Unassembled WGS sequence"/>
</dbReference>
<evidence type="ECO:0000256" key="1">
    <source>
        <dbReference type="SAM" id="SignalP"/>
    </source>
</evidence>
<evidence type="ECO:0000313" key="3">
    <source>
        <dbReference type="Proteomes" id="UP001620262"/>
    </source>
</evidence>
<comment type="caution">
    <text evidence="2">The sequence shown here is derived from an EMBL/GenBank/DDBJ whole genome shotgun (WGS) entry which is preliminary data.</text>
</comment>
<protein>
    <submittedName>
        <fullName evidence="2">Agglutinin biogenesis protein MshK</fullName>
    </submittedName>
</protein>
<evidence type="ECO:0000313" key="2">
    <source>
        <dbReference type="EMBL" id="MFK3866225.1"/>
    </source>
</evidence>
<sequence length="106" mass="11818">MKNLLLFSVLGLFVCSADVVAQQLADPTKPQNLLATSVVKNQQSSLKLQSIIKRSGRYKAIISGQIYTVGDQINDYKVLTISSKQVVLANDNKQIKLDLYDYEIKN</sequence>
<keyword evidence="3" id="KW-1185">Reference proteome</keyword>
<feature type="chain" id="PRO_5046206095" evidence="1">
    <location>
        <begin position="22"/>
        <end position="106"/>
    </location>
</feature>
<name>A0ABW8L5X9_9GAMM</name>
<feature type="signal peptide" evidence="1">
    <location>
        <begin position="1"/>
        <end position="21"/>
    </location>
</feature>
<dbReference type="RefSeq" id="WP_182717712.1">
    <property type="nucleotide sequence ID" value="NZ_JBJDOT010000039.1"/>
</dbReference>
<keyword evidence="1" id="KW-0732">Signal</keyword>
<proteinExistence type="predicted"/>